<evidence type="ECO:0000313" key="3">
    <source>
        <dbReference type="Proteomes" id="UP000272015"/>
    </source>
</evidence>
<accession>A0A3A5MH42</accession>
<dbReference type="Proteomes" id="UP000272015">
    <property type="component" value="Unassembled WGS sequence"/>
</dbReference>
<organism evidence="2 3">
    <name type="scientific">Cryobacterium melibiosiphilum</name>
    <dbReference type="NCBI Taxonomy" id="995039"/>
    <lineage>
        <taxon>Bacteria</taxon>
        <taxon>Bacillati</taxon>
        <taxon>Actinomycetota</taxon>
        <taxon>Actinomycetes</taxon>
        <taxon>Micrococcales</taxon>
        <taxon>Microbacteriaceae</taxon>
        <taxon>Cryobacterium</taxon>
    </lineage>
</organism>
<evidence type="ECO:0000313" key="2">
    <source>
        <dbReference type="EMBL" id="RJT88732.1"/>
    </source>
</evidence>
<name>A0A3A5MH42_9MICO</name>
<dbReference type="EMBL" id="QZVS01000080">
    <property type="protein sequence ID" value="RJT88732.1"/>
    <property type="molecule type" value="Genomic_DNA"/>
</dbReference>
<dbReference type="OrthoDB" id="3700292at2"/>
<protein>
    <submittedName>
        <fullName evidence="2">Uncharacterized protein</fullName>
    </submittedName>
</protein>
<feature type="region of interest" description="Disordered" evidence="1">
    <location>
        <begin position="1"/>
        <end position="34"/>
    </location>
</feature>
<gene>
    <name evidence="2" type="ORF">D6T64_09205</name>
</gene>
<evidence type="ECO:0000256" key="1">
    <source>
        <dbReference type="SAM" id="MobiDB-lite"/>
    </source>
</evidence>
<dbReference type="AlphaFoldDB" id="A0A3A5MH42"/>
<sequence>MSASRTGLSGAGVSDPSEPSDLSELSGRREGSEKSARAGFAASAAGVVAPIVPRVLTGRGDLVLLVGLTDRTLEVARAMIVRANGGELRVGGLLTAPGVDRVDDRRSAGAARAAGVERQHPVFVAFGLGNSRVDVSTDFAQRAASLAVLRADQVWVVADAALKAADTDRWVQVVAAAVPVDGAIGIGRESTSTPETLASLGLPVLWHATVEPAPPTTRRAARGMAGNGSR</sequence>
<comment type="caution">
    <text evidence="2">The sequence shown here is derived from an EMBL/GenBank/DDBJ whole genome shotgun (WGS) entry which is preliminary data.</text>
</comment>
<dbReference type="RefSeq" id="WP_119974429.1">
    <property type="nucleotide sequence ID" value="NZ_QZVS01000080.1"/>
</dbReference>
<keyword evidence="3" id="KW-1185">Reference proteome</keyword>
<reference evidence="2 3" key="1">
    <citation type="submission" date="2018-09" db="EMBL/GenBank/DDBJ databases">
        <title>Novel species of Cryobacterium.</title>
        <authorList>
            <person name="Liu Q."/>
            <person name="Xin Y.-H."/>
        </authorList>
    </citation>
    <scope>NUCLEOTIDE SEQUENCE [LARGE SCALE GENOMIC DNA]</scope>
    <source>
        <strain evidence="2 3">Hh39</strain>
    </source>
</reference>
<proteinExistence type="predicted"/>